<evidence type="ECO:0000313" key="3">
    <source>
        <dbReference type="Proteomes" id="UP000253204"/>
    </source>
</evidence>
<keyword evidence="1" id="KW-1133">Transmembrane helix</keyword>
<keyword evidence="1" id="KW-0812">Transmembrane</keyword>
<evidence type="ECO:0000256" key="1">
    <source>
        <dbReference type="SAM" id="Phobius"/>
    </source>
</evidence>
<proteinExistence type="predicted"/>
<feature type="transmembrane region" description="Helical" evidence="1">
    <location>
        <begin position="88"/>
        <end position="106"/>
    </location>
</feature>
<comment type="caution">
    <text evidence="2">The sequence shown here is derived from an EMBL/GenBank/DDBJ whole genome shotgun (WGS) entry which is preliminary data.</text>
</comment>
<evidence type="ECO:0000313" key="2">
    <source>
        <dbReference type="EMBL" id="RCV93761.1"/>
    </source>
</evidence>
<accession>A0A368U9Z1</accession>
<gene>
    <name evidence="2" type="ORF">DU506_00990</name>
</gene>
<dbReference type="Proteomes" id="UP000253204">
    <property type="component" value="Unassembled WGS sequence"/>
</dbReference>
<keyword evidence="1" id="KW-0472">Membrane</keyword>
<dbReference type="AlphaFoldDB" id="A0A368U9Z1"/>
<protein>
    <submittedName>
        <fullName evidence="2">Uncharacterized protein</fullName>
    </submittedName>
</protein>
<dbReference type="EMBL" id="QPIJ01000001">
    <property type="protein sequence ID" value="RCV93761.1"/>
    <property type="molecule type" value="Genomic_DNA"/>
</dbReference>
<sequence length="131" mass="14768">MHNNDNNVQDDFLRGVFGDVFDGAEHQSSAQKSALNDVHFCRAFECWSVDVLDDVARPYWIVGILVGLAITILPWVVLSYFIGSIGGLFYHLVFSGLFGLIAYRFIAYGGSEKPTTEAMAYIERERTRYFG</sequence>
<organism evidence="2 3">
    <name type="scientific">Vreelandella rituensis</name>
    <dbReference type="NCBI Taxonomy" id="2282306"/>
    <lineage>
        <taxon>Bacteria</taxon>
        <taxon>Pseudomonadati</taxon>
        <taxon>Pseudomonadota</taxon>
        <taxon>Gammaproteobacteria</taxon>
        <taxon>Oceanospirillales</taxon>
        <taxon>Halomonadaceae</taxon>
        <taxon>Vreelandella</taxon>
    </lineage>
</organism>
<keyword evidence="3" id="KW-1185">Reference proteome</keyword>
<name>A0A368U9Z1_9GAMM</name>
<reference evidence="2 3" key="1">
    <citation type="submission" date="2018-07" db="EMBL/GenBank/DDBJ databases">
        <title>Halomonas rutogse sp. nov., isolated from Lake TangqianCo on Tibetan Plateau.</title>
        <authorList>
            <person name="Lu H."/>
            <person name="Xing P."/>
            <person name="Wu Q."/>
        </authorList>
    </citation>
    <scope>NUCLEOTIDE SEQUENCE [LARGE SCALE GENOMIC DNA]</scope>
    <source>
        <strain evidence="2 3">TQ8S</strain>
    </source>
</reference>
<dbReference type="RefSeq" id="WP_114485089.1">
    <property type="nucleotide sequence ID" value="NZ_CBCSHM010000007.1"/>
</dbReference>
<feature type="transmembrane region" description="Helical" evidence="1">
    <location>
        <begin position="59"/>
        <end position="82"/>
    </location>
</feature>